<dbReference type="WBParaSite" id="GPUH_0002095901-mRNA-1">
    <property type="protein sequence ID" value="GPUH_0002095901-mRNA-1"/>
    <property type="gene ID" value="GPUH_0002095901"/>
</dbReference>
<keyword evidence="7" id="KW-1185">Reference proteome</keyword>
<reference evidence="6 7" key="2">
    <citation type="submission" date="2018-11" db="EMBL/GenBank/DDBJ databases">
        <authorList>
            <consortium name="Pathogen Informatics"/>
        </authorList>
    </citation>
    <scope>NUCLEOTIDE SEQUENCE [LARGE SCALE GENOMIC DNA]</scope>
</reference>
<accession>A0A183EIZ3</accession>
<dbReference type="Proteomes" id="UP000271098">
    <property type="component" value="Unassembled WGS sequence"/>
</dbReference>
<evidence type="ECO:0000313" key="8">
    <source>
        <dbReference type="WBParaSite" id="GPUH_0002095901-mRNA-1"/>
    </source>
</evidence>
<organism evidence="8">
    <name type="scientific">Gongylonema pulchrum</name>
    <dbReference type="NCBI Taxonomy" id="637853"/>
    <lineage>
        <taxon>Eukaryota</taxon>
        <taxon>Metazoa</taxon>
        <taxon>Ecdysozoa</taxon>
        <taxon>Nematoda</taxon>
        <taxon>Chromadorea</taxon>
        <taxon>Rhabditida</taxon>
        <taxon>Spirurina</taxon>
        <taxon>Spiruromorpha</taxon>
        <taxon>Spiruroidea</taxon>
        <taxon>Gongylonematidae</taxon>
        <taxon>Gongylonema</taxon>
    </lineage>
</organism>
<dbReference type="PROSITE" id="PS01358">
    <property type="entry name" value="ZF_RANBP2_1"/>
    <property type="match status" value="1"/>
</dbReference>
<sequence length="169" mass="18134">MRRDDPSRVFAIAVWELLKWLGAHSAFRGLRMGGARFEYCFRICFVDAVATRGDVMGAWTCAYCSLLNDDSATQCASCGSRNSSGSRRAHLLKLPKISLSGALHAIDSALVDIGILPAVAANSSRSSVAEGRTFCAAPASPTKVRVLLSRNSPFEPIFGITPDGVRFHG</sequence>
<evidence type="ECO:0000256" key="2">
    <source>
        <dbReference type="ARBA" id="ARBA00022771"/>
    </source>
</evidence>
<gene>
    <name evidence="6" type="ORF">GPUH_LOCUS20934</name>
</gene>
<evidence type="ECO:0000313" key="7">
    <source>
        <dbReference type="Proteomes" id="UP000271098"/>
    </source>
</evidence>
<feature type="domain" description="RanBP2-type" evidence="5">
    <location>
        <begin position="55"/>
        <end position="84"/>
    </location>
</feature>
<evidence type="ECO:0000259" key="5">
    <source>
        <dbReference type="PROSITE" id="PS50199"/>
    </source>
</evidence>
<keyword evidence="1" id="KW-0479">Metal-binding</keyword>
<keyword evidence="3" id="KW-0862">Zinc</keyword>
<dbReference type="EMBL" id="UYRT01091499">
    <property type="protein sequence ID" value="VDN37144.1"/>
    <property type="molecule type" value="Genomic_DNA"/>
</dbReference>
<keyword evidence="2 4" id="KW-0863">Zinc-finger</keyword>
<dbReference type="InterPro" id="IPR001876">
    <property type="entry name" value="Znf_RanBP2"/>
</dbReference>
<dbReference type="GO" id="GO:0008270">
    <property type="term" value="F:zinc ion binding"/>
    <property type="evidence" value="ECO:0007669"/>
    <property type="project" value="UniProtKB-KW"/>
</dbReference>
<evidence type="ECO:0000256" key="3">
    <source>
        <dbReference type="ARBA" id="ARBA00022833"/>
    </source>
</evidence>
<dbReference type="PROSITE" id="PS50199">
    <property type="entry name" value="ZF_RANBP2_2"/>
    <property type="match status" value="1"/>
</dbReference>
<proteinExistence type="predicted"/>
<dbReference type="Gene3D" id="4.10.1060.10">
    <property type="entry name" value="Zinc finger, RanBP2-type"/>
    <property type="match status" value="1"/>
</dbReference>
<evidence type="ECO:0000256" key="4">
    <source>
        <dbReference type="PROSITE-ProRule" id="PRU00322"/>
    </source>
</evidence>
<reference evidence="8" key="1">
    <citation type="submission" date="2016-06" db="UniProtKB">
        <authorList>
            <consortium name="WormBaseParasite"/>
        </authorList>
    </citation>
    <scope>IDENTIFICATION</scope>
</reference>
<protein>
    <submittedName>
        <fullName evidence="8">RanBP2-type domain-containing protein</fullName>
    </submittedName>
</protein>
<evidence type="ECO:0000256" key="1">
    <source>
        <dbReference type="ARBA" id="ARBA00022723"/>
    </source>
</evidence>
<evidence type="ECO:0000313" key="6">
    <source>
        <dbReference type="EMBL" id="VDN37144.1"/>
    </source>
</evidence>
<name>A0A183EIZ3_9BILA</name>
<dbReference type="AlphaFoldDB" id="A0A183EIZ3"/>
<dbReference type="OrthoDB" id="10625078at2759"/>